<dbReference type="GO" id="GO:0003676">
    <property type="term" value="F:nucleic acid binding"/>
    <property type="evidence" value="ECO:0007669"/>
    <property type="project" value="InterPro"/>
</dbReference>
<dbReference type="AlphaFoldDB" id="A0A397W7L5"/>
<proteinExistence type="predicted"/>
<protein>
    <recommendedName>
        <fullName evidence="4">RNase H type-1 domain-containing protein</fullName>
    </recommendedName>
</protein>
<feature type="compositionally biased region" description="Basic and acidic residues" evidence="1">
    <location>
        <begin position="529"/>
        <end position="544"/>
    </location>
</feature>
<dbReference type="Gene3D" id="3.30.420.10">
    <property type="entry name" value="Ribonuclease H-like superfamily/Ribonuclease H"/>
    <property type="match status" value="1"/>
</dbReference>
<dbReference type="EMBL" id="QKWP01000022">
    <property type="protein sequence ID" value="RIB30091.1"/>
    <property type="molecule type" value="Genomic_DNA"/>
</dbReference>
<evidence type="ECO:0000256" key="1">
    <source>
        <dbReference type="SAM" id="MobiDB-lite"/>
    </source>
</evidence>
<evidence type="ECO:0000313" key="2">
    <source>
        <dbReference type="EMBL" id="RIB30091.1"/>
    </source>
</evidence>
<feature type="compositionally biased region" description="Basic and acidic residues" evidence="1">
    <location>
        <begin position="665"/>
        <end position="680"/>
    </location>
</feature>
<gene>
    <name evidence="2" type="ORF">C2G38_2238511</name>
</gene>
<reference evidence="2 3" key="1">
    <citation type="submission" date="2018-06" db="EMBL/GenBank/DDBJ databases">
        <title>Comparative genomics reveals the genomic features of Rhizophagus irregularis, R. cerebriforme, R. diaphanum and Gigaspora rosea, and their symbiotic lifestyle signature.</title>
        <authorList>
            <person name="Morin E."/>
            <person name="San Clemente H."/>
            <person name="Chen E.C.H."/>
            <person name="De La Providencia I."/>
            <person name="Hainaut M."/>
            <person name="Kuo A."/>
            <person name="Kohler A."/>
            <person name="Murat C."/>
            <person name="Tang N."/>
            <person name="Roy S."/>
            <person name="Loubradou J."/>
            <person name="Henrissat B."/>
            <person name="Grigoriev I.V."/>
            <person name="Corradi N."/>
            <person name="Roux C."/>
            <person name="Martin F.M."/>
        </authorList>
    </citation>
    <scope>NUCLEOTIDE SEQUENCE [LARGE SCALE GENOMIC DNA]</scope>
    <source>
        <strain evidence="2 3">DAOM 194757</strain>
    </source>
</reference>
<name>A0A397W7L5_9GLOM</name>
<feature type="region of interest" description="Disordered" evidence="1">
    <location>
        <begin position="518"/>
        <end position="557"/>
    </location>
</feature>
<dbReference type="OrthoDB" id="407198at2759"/>
<feature type="compositionally biased region" description="Basic and acidic residues" evidence="1">
    <location>
        <begin position="687"/>
        <end position="698"/>
    </location>
</feature>
<dbReference type="InterPro" id="IPR036397">
    <property type="entry name" value="RNaseH_sf"/>
</dbReference>
<comment type="caution">
    <text evidence="2">The sequence shown here is derived from an EMBL/GenBank/DDBJ whole genome shotgun (WGS) entry which is preliminary data.</text>
</comment>
<evidence type="ECO:0000313" key="3">
    <source>
        <dbReference type="Proteomes" id="UP000266673"/>
    </source>
</evidence>
<feature type="region of interest" description="Disordered" evidence="1">
    <location>
        <begin position="654"/>
        <end position="698"/>
    </location>
</feature>
<dbReference type="Proteomes" id="UP000266673">
    <property type="component" value="Unassembled WGS sequence"/>
</dbReference>
<sequence>MGLIEKGQRVASVLEKSFTFECAKTLRDQNLYFIQQLLDIQRRRMLTWHQLRTNRGLSCKGRKAKWFTLVEKKLLKEERSREVKVEFIAGPVNKLAMKVKLRSVEEDQRKKQWLLVAKENSRWNVRRVVRKEQETILTEHWVQESQNETTETIVEKCEGCDQNRLEMSQSCEEQTERSDIVGVLPTKPHGNGKRKLDLNVDAVLRWGKRREVKEEDKLELPQRLEEVQELGIEIIRNQKLSLELEELMIRKYRKNRLENREKLVFFTDGSLARSLVKEEGIDGMGASWVQIGLDKEEIVDAGYVGTQDWPSSTKPELLVIWLALLIVPEKTKVQINTDSEKNKKVEQPVCEFMKVLTNLKIGLEWRLTEAITKEEPQDRDMKFKRLGGLFKCLQEKLPVLRTLARRHKDIYSDSNCISCKNGKEEDQDHLSECSKYEDLWNNLEETAIQAAWTGVPADMRHPEVKDQLRKAFWGSTQKERISTKKGLVKGLNIFYEEIWRIRCKDMIKWEKSNRISRRDKIENKRKKNPKDSRKDRPKKELLSEKKKKKLRQEIKEKEHAKTCRREKLLEEAIEKLIAKEETAIQAAWTGVPADMRHPEVKDQLRKAFWGSTQKERISTKKGLVKGLNIFYEEIWRIRCKDMIKWEKSNRISRRDKIENKRKKNPKDSRKDRPKKELLSEKKKKKLRQEIKEKEHAKTCRREKLLEEAIEKLIAKG</sequence>
<organism evidence="2 3">
    <name type="scientific">Gigaspora rosea</name>
    <dbReference type="NCBI Taxonomy" id="44941"/>
    <lineage>
        <taxon>Eukaryota</taxon>
        <taxon>Fungi</taxon>
        <taxon>Fungi incertae sedis</taxon>
        <taxon>Mucoromycota</taxon>
        <taxon>Glomeromycotina</taxon>
        <taxon>Glomeromycetes</taxon>
        <taxon>Diversisporales</taxon>
        <taxon>Gigasporaceae</taxon>
        <taxon>Gigaspora</taxon>
    </lineage>
</organism>
<evidence type="ECO:0008006" key="4">
    <source>
        <dbReference type="Google" id="ProtNLM"/>
    </source>
</evidence>
<accession>A0A397W7L5</accession>
<keyword evidence="3" id="KW-1185">Reference proteome</keyword>
<dbReference type="STRING" id="44941.A0A397W7L5"/>